<evidence type="ECO:0000313" key="2">
    <source>
        <dbReference type="EMBL" id="RAK98336.1"/>
    </source>
</evidence>
<dbReference type="RefSeq" id="XP_025572664.1">
    <property type="nucleotide sequence ID" value="XM_025713847.1"/>
</dbReference>
<evidence type="ECO:0000313" key="3">
    <source>
        <dbReference type="Proteomes" id="UP000249402"/>
    </source>
</evidence>
<proteinExistence type="predicted"/>
<dbReference type="VEuPathDB" id="FungiDB:BO80DRAFT_159445"/>
<dbReference type="EMBL" id="KZ824454">
    <property type="protein sequence ID" value="RAK98336.1"/>
    <property type="molecule type" value="Genomic_DNA"/>
</dbReference>
<evidence type="ECO:0000256" key="1">
    <source>
        <dbReference type="SAM" id="Phobius"/>
    </source>
</evidence>
<keyword evidence="1" id="KW-1133">Transmembrane helix</keyword>
<keyword evidence="1" id="KW-0472">Membrane</keyword>
<protein>
    <submittedName>
        <fullName evidence="2">Uncharacterized protein</fullName>
    </submittedName>
</protein>
<dbReference type="Proteomes" id="UP000249402">
    <property type="component" value="Unassembled WGS sequence"/>
</dbReference>
<sequence length="93" mass="10856">MHMGWVNARDKFRLGIILMSYIVLTRITTPVARDSNMTYTTWMICFRQIPSGRAWSRAVAGDRIRHVNGRSSAGPIAWCRCYFVFYEGHVWKI</sequence>
<dbReference type="AlphaFoldDB" id="A0A395GSE8"/>
<keyword evidence="1" id="KW-0812">Transmembrane</keyword>
<name>A0A395GSE8_9EURO</name>
<gene>
    <name evidence="2" type="ORF">BO80DRAFT_159445</name>
</gene>
<keyword evidence="3" id="KW-1185">Reference proteome</keyword>
<organism evidence="2 3">
    <name type="scientific">Aspergillus ibericus CBS 121593</name>
    <dbReference type="NCBI Taxonomy" id="1448316"/>
    <lineage>
        <taxon>Eukaryota</taxon>
        <taxon>Fungi</taxon>
        <taxon>Dikarya</taxon>
        <taxon>Ascomycota</taxon>
        <taxon>Pezizomycotina</taxon>
        <taxon>Eurotiomycetes</taxon>
        <taxon>Eurotiomycetidae</taxon>
        <taxon>Eurotiales</taxon>
        <taxon>Aspergillaceae</taxon>
        <taxon>Aspergillus</taxon>
        <taxon>Aspergillus subgen. Circumdati</taxon>
    </lineage>
</organism>
<reference evidence="2 3" key="1">
    <citation type="submission" date="2018-02" db="EMBL/GenBank/DDBJ databases">
        <title>The genomes of Aspergillus section Nigri reveals drivers in fungal speciation.</title>
        <authorList>
            <consortium name="DOE Joint Genome Institute"/>
            <person name="Vesth T.C."/>
            <person name="Nybo J."/>
            <person name="Theobald S."/>
            <person name="Brandl J."/>
            <person name="Frisvad J.C."/>
            <person name="Nielsen K.F."/>
            <person name="Lyhne E.K."/>
            <person name="Kogle M.E."/>
            <person name="Kuo A."/>
            <person name="Riley R."/>
            <person name="Clum A."/>
            <person name="Nolan M."/>
            <person name="Lipzen A."/>
            <person name="Salamov A."/>
            <person name="Henrissat B."/>
            <person name="Wiebenga A."/>
            <person name="De vries R.P."/>
            <person name="Grigoriev I.V."/>
            <person name="Mortensen U.H."/>
            <person name="Andersen M.R."/>
            <person name="Baker S.E."/>
        </authorList>
    </citation>
    <scope>NUCLEOTIDE SEQUENCE [LARGE SCALE GENOMIC DNA]</scope>
    <source>
        <strain evidence="2 3">CBS 121593</strain>
    </source>
</reference>
<feature type="transmembrane region" description="Helical" evidence="1">
    <location>
        <begin position="12"/>
        <end position="32"/>
    </location>
</feature>
<accession>A0A395GSE8</accession>
<dbReference type="GeneID" id="37218712"/>